<feature type="coiled-coil region" evidence="1">
    <location>
        <begin position="47"/>
        <end position="91"/>
    </location>
</feature>
<accession>A0ABW0M7T8</accession>
<dbReference type="InterPro" id="IPR052534">
    <property type="entry name" value="Extracell_DNA_Util/SecSys_Comp"/>
</dbReference>
<proteinExistence type="predicted"/>
<feature type="region of interest" description="Disordered" evidence="2">
    <location>
        <begin position="183"/>
        <end position="211"/>
    </location>
</feature>
<evidence type="ECO:0000313" key="4">
    <source>
        <dbReference type="EMBL" id="MFC5472986.1"/>
    </source>
</evidence>
<keyword evidence="3" id="KW-1133">Transmembrane helix</keyword>
<evidence type="ECO:0000256" key="1">
    <source>
        <dbReference type="SAM" id="Coils"/>
    </source>
</evidence>
<name>A0ABW0M7T8_9BURK</name>
<dbReference type="RefSeq" id="WP_378994977.1">
    <property type="nucleotide sequence ID" value="NZ_JBHSMT010000008.1"/>
</dbReference>
<dbReference type="InterPro" id="IPR007813">
    <property type="entry name" value="PilN"/>
</dbReference>
<evidence type="ECO:0000256" key="3">
    <source>
        <dbReference type="SAM" id="Phobius"/>
    </source>
</evidence>
<dbReference type="Proteomes" id="UP001596045">
    <property type="component" value="Unassembled WGS sequence"/>
</dbReference>
<sequence>MIKINLLPHREASRKQRRSAFFAMLLLSAIIGLIVVLLVGAFFANSIANQNERNRFIKAENTRLDAEIQEVASLKQEIAALKARQQAVEDLQSDRNQPVYLMDELVKQTPEGIYLRSFKQEGQRVALNGYAQSNERVSELLRNLSNNSAWLERPDLIEIRVANIGAGRDAKRVFEFTVNVGIKRPSDNEPGATPKSADGAAAGAAAAKKQP</sequence>
<keyword evidence="1" id="KW-0175">Coiled coil</keyword>
<dbReference type="PANTHER" id="PTHR40278">
    <property type="entry name" value="DNA UTILIZATION PROTEIN HOFN"/>
    <property type="match status" value="1"/>
</dbReference>
<feature type="compositionally biased region" description="Low complexity" evidence="2">
    <location>
        <begin position="191"/>
        <end position="211"/>
    </location>
</feature>
<evidence type="ECO:0000256" key="2">
    <source>
        <dbReference type="SAM" id="MobiDB-lite"/>
    </source>
</evidence>
<dbReference type="EMBL" id="JBHSMT010000008">
    <property type="protein sequence ID" value="MFC5472986.1"/>
    <property type="molecule type" value="Genomic_DNA"/>
</dbReference>
<feature type="transmembrane region" description="Helical" evidence="3">
    <location>
        <begin position="21"/>
        <end position="44"/>
    </location>
</feature>
<organism evidence="4 5">
    <name type="scientific">Paraherbaspirillum soli</name>
    <dbReference type="NCBI Taxonomy" id="631222"/>
    <lineage>
        <taxon>Bacteria</taxon>
        <taxon>Pseudomonadati</taxon>
        <taxon>Pseudomonadota</taxon>
        <taxon>Betaproteobacteria</taxon>
        <taxon>Burkholderiales</taxon>
        <taxon>Oxalobacteraceae</taxon>
        <taxon>Paraherbaspirillum</taxon>
    </lineage>
</organism>
<dbReference type="Pfam" id="PF05137">
    <property type="entry name" value="PilN"/>
    <property type="match status" value="1"/>
</dbReference>
<evidence type="ECO:0000313" key="5">
    <source>
        <dbReference type="Proteomes" id="UP001596045"/>
    </source>
</evidence>
<keyword evidence="3" id="KW-0812">Transmembrane</keyword>
<keyword evidence="3" id="KW-0472">Membrane</keyword>
<keyword evidence="5" id="KW-1185">Reference proteome</keyword>
<dbReference type="PANTHER" id="PTHR40278:SF2">
    <property type="entry name" value="TYPE IV PILUS INNER MEMBRANE COMPONENT PILN"/>
    <property type="match status" value="1"/>
</dbReference>
<comment type="caution">
    <text evidence="4">The sequence shown here is derived from an EMBL/GenBank/DDBJ whole genome shotgun (WGS) entry which is preliminary data.</text>
</comment>
<reference evidence="5" key="1">
    <citation type="journal article" date="2019" name="Int. J. Syst. Evol. Microbiol.">
        <title>The Global Catalogue of Microorganisms (GCM) 10K type strain sequencing project: providing services to taxonomists for standard genome sequencing and annotation.</title>
        <authorList>
            <consortium name="The Broad Institute Genomics Platform"/>
            <consortium name="The Broad Institute Genome Sequencing Center for Infectious Disease"/>
            <person name="Wu L."/>
            <person name="Ma J."/>
        </authorList>
    </citation>
    <scope>NUCLEOTIDE SEQUENCE [LARGE SCALE GENOMIC DNA]</scope>
    <source>
        <strain evidence="5">JCM 17066</strain>
    </source>
</reference>
<protein>
    <submittedName>
        <fullName evidence="4">PilN domain-containing protein</fullName>
    </submittedName>
</protein>
<gene>
    <name evidence="4" type="ORF">ACFPM8_03350</name>
</gene>